<dbReference type="KEGG" id="pseo:OM33_18890"/>
<sequence>MKNSSKQLLIVTITFITFSALVLNVMINEYSGWTEKLACYDKCKTLGFEQCVFKRAVNKTLPNKCNAFQNSDVIVLVLN</sequence>
<keyword evidence="3" id="KW-1185">Reference proteome</keyword>
<gene>
    <name evidence="2" type="ORF">OM33_18890</name>
</gene>
<name>A0A0A7EM61_9GAMM</name>
<protein>
    <recommendedName>
        <fullName evidence="4">Transmembrane protein</fullName>
    </recommendedName>
</protein>
<dbReference type="OrthoDB" id="6316335at2"/>
<evidence type="ECO:0000313" key="2">
    <source>
        <dbReference type="EMBL" id="AIY67136.1"/>
    </source>
</evidence>
<dbReference type="EMBL" id="CP009889">
    <property type="protein sequence ID" value="AIY67136.1"/>
    <property type="molecule type" value="Genomic_DNA"/>
</dbReference>
<dbReference type="RefSeq" id="WP_040135933.1">
    <property type="nucleotide sequence ID" value="NZ_CP009889.1"/>
</dbReference>
<accession>A0A0A7EM61</accession>
<evidence type="ECO:0008006" key="4">
    <source>
        <dbReference type="Google" id="ProtNLM"/>
    </source>
</evidence>
<dbReference type="Proteomes" id="UP000030341">
    <property type="component" value="Chromosome 2"/>
</dbReference>
<evidence type="ECO:0000256" key="1">
    <source>
        <dbReference type="SAM" id="Phobius"/>
    </source>
</evidence>
<reference evidence="2 3" key="1">
    <citation type="submission" date="2014-11" db="EMBL/GenBank/DDBJ databases">
        <title>Complete Genome Sequence of Pseudoalteromonas sp. Strain OCN003 Isolated from Kaneohe Bay, Oahu, Hawaii.</title>
        <authorList>
            <person name="Beurmann S."/>
            <person name="Videau P."/>
            <person name="Ushijima B."/>
            <person name="Smith A.M."/>
            <person name="Aeby G.S."/>
            <person name="Callahan S.M."/>
            <person name="Belcaid M."/>
        </authorList>
    </citation>
    <scope>NUCLEOTIDE SEQUENCE [LARGE SCALE GENOMIC DNA]</scope>
    <source>
        <strain evidence="2 3">OCN003</strain>
    </source>
</reference>
<dbReference type="STRING" id="1348114.OM33_18890"/>
<proteinExistence type="predicted"/>
<keyword evidence="1" id="KW-0472">Membrane</keyword>
<dbReference type="HOGENOM" id="CLU_2603399_0_0_6"/>
<keyword evidence="1" id="KW-1133">Transmembrane helix</keyword>
<dbReference type="eggNOG" id="ENOG502ZMGI">
    <property type="taxonomic scope" value="Bacteria"/>
</dbReference>
<dbReference type="AlphaFoldDB" id="A0A0A7EM61"/>
<organism evidence="2 3">
    <name type="scientific">Pseudoalteromonas piratica</name>
    <dbReference type="NCBI Taxonomy" id="1348114"/>
    <lineage>
        <taxon>Bacteria</taxon>
        <taxon>Pseudomonadati</taxon>
        <taxon>Pseudomonadota</taxon>
        <taxon>Gammaproteobacteria</taxon>
        <taxon>Alteromonadales</taxon>
        <taxon>Pseudoalteromonadaceae</taxon>
        <taxon>Pseudoalteromonas</taxon>
    </lineage>
</organism>
<evidence type="ECO:0000313" key="3">
    <source>
        <dbReference type="Proteomes" id="UP000030341"/>
    </source>
</evidence>
<keyword evidence="1" id="KW-0812">Transmembrane</keyword>
<feature type="transmembrane region" description="Helical" evidence="1">
    <location>
        <begin position="7"/>
        <end position="27"/>
    </location>
</feature>